<dbReference type="InterPro" id="IPR005225">
    <property type="entry name" value="Small_GTP-bd"/>
</dbReference>
<dbReference type="PANTHER" id="PTHR42714:SF2">
    <property type="entry name" value="TRNA MODIFICATION GTPASE GTPBP3, MITOCHONDRIAL"/>
    <property type="match status" value="1"/>
</dbReference>
<dbReference type="PROSITE" id="PS51709">
    <property type="entry name" value="G_TRME"/>
    <property type="match status" value="1"/>
</dbReference>
<dbReference type="InterPro" id="IPR025867">
    <property type="entry name" value="MnmE_helical"/>
</dbReference>
<proteinExistence type="inferred from homology"/>
<name>A0A345Z5D9_9MOLU</name>
<feature type="binding site" evidence="10">
    <location>
        <position position="450"/>
    </location>
    <ligand>
        <name>(6S)-5-formyl-5,6,7,8-tetrahydrofolate</name>
        <dbReference type="ChEBI" id="CHEBI:57457"/>
    </ligand>
</feature>
<evidence type="ECO:0000256" key="10">
    <source>
        <dbReference type="HAMAP-Rule" id="MF_00379"/>
    </source>
</evidence>
<evidence type="ECO:0000256" key="5">
    <source>
        <dbReference type="ARBA" id="ARBA00022741"/>
    </source>
</evidence>
<dbReference type="GO" id="GO:0005525">
    <property type="term" value="F:GTP binding"/>
    <property type="evidence" value="ECO:0007669"/>
    <property type="project" value="UniProtKB-UniRule"/>
</dbReference>
<keyword evidence="2 10" id="KW-0963">Cytoplasm</keyword>
<dbReference type="NCBIfam" id="TIGR00450">
    <property type="entry name" value="mnmE_trmE_thdF"/>
    <property type="match status" value="1"/>
</dbReference>
<dbReference type="InterPro" id="IPR027368">
    <property type="entry name" value="MnmE_dom2"/>
</dbReference>
<dbReference type="PRINTS" id="PR00449">
    <property type="entry name" value="RASTRNSFRMNG"/>
</dbReference>
<dbReference type="InterPro" id="IPR027266">
    <property type="entry name" value="TrmE/GcvT-like"/>
</dbReference>
<dbReference type="InterPro" id="IPR004520">
    <property type="entry name" value="GTPase_MnmE"/>
</dbReference>
<dbReference type="SUPFAM" id="SSF52540">
    <property type="entry name" value="P-loop containing nucleoside triphosphate hydrolases"/>
    <property type="match status" value="1"/>
</dbReference>
<dbReference type="GO" id="GO:0002098">
    <property type="term" value="P:tRNA wobble uridine modification"/>
    <property type="evidence" value="ECO:0007669"/>
    <property type="project" value="TreeGrafter"/>
</dbReference>
<keyword evidence="3 10" id="KW-0819">tRNA processing</keyword>
<accession>A0A345Z5D9</accession>
<dbReference type="HAMAP" id="MF_00379">
    <property type="entry name" value="GTPase_MnmE"/>
    <property type="match status" value="1"/>
</dbReference>
<dbReference type="GO" id="GO:0005829">
    <property type="term" value="C:cytosol"/>
    <property type="evidence" value="ECO:0007669"/>
    <property type="project" value="TreeGrafter"/>
</dbReference>
<comment type="function">
    <text evidence="10">Exhibits a very high intrinsic GTPase hydrolysis rate. Involved in the addition of a carboxymethylaminomethyl (cmnm) group at the wobble position (U34) of certain tRNAs, forming tRNA-cmnm(5)s(2)U34.</text>
</comment>
<feature type="binding site" evidence="10">
    <location>
        <begin position="244"/>
        <end position="250"/>
    </location>
    <ligand>
        <name>GTP</name>
        <dbReference type="ChEBI" id="CHEBI:37565"/>
    </ligand>
</feature>
<dbReference type="Gene3D" id="3.30.1360.120">
    <property type="entry name" value="Probable tRNA modification gtpase trme, domain 1"/>
    <property type="match status" value="1"/>
</dbReference>
<reference evidence="13 14" key="1">
    <citation type="submission" date="2018-07" db="EMBL/GenBank/DDBJ databases">
        <title>Complete genome sequence of Spiroplasma alleghenense PLHS-1 (ATCC 51752).</title>
        <authorList>
            <person name="Chou L."/>
            <person name="Lee T.-Y."/>
            <person name="Tsai Y.-M."/>
            <person name="Kuo C.-H."/>
        </authorList>
    </citation>
    <scope>NUCLEOTIDE SEQUENCE [LARGE SCALE GENOMIC DNA]</scope>
    <source>
        <strain evidence="13 14">PLHS-1</strain>
    </source>
</reference>
<feature type="binding site" evidence="10">
    <location>
        <position position="250"/>
    </location>
    <ligand>
        <name>Mg(2+)</name>
        <dbReference type="ChEBI" id="CHEBI:18420"/>
    </ligand>
</feature>
<evidence type="ECO:0000256" key="4">
    <source>
        <dbReference type="ARBA" id="ARBA00022723"/>
    </source>
</evidence>
<evidence type="ECO:0000256" key="8">
    <source>
        <dbReference type="ARBA" id="ARBA00022958"/>
    </source>
</evidence>
<dbReference type="AlphaFoldDB" id="A0A345Z5D9"/>
<comment type="caution">
    <text evidence="10">Lacks conserved residue(s) required for the propagation of feature annotation.</text>
</comment>
<protein>
    <recommendedName>
        <fullName evidence="10">tRNA modification GTPase MnmE</fullName>
        <ecNumber evidence="10">3.6.-.-</ecNumber>
    </recommendedName>
</protein>
<dbReference type="InterPro" id="IPR006073">
    <property type="entry name" value="GTP-bd"/>
</dbReference>
<evidence type="ECO:0000256" key="7">
    <source>
        <dbReference type="ARBA" id="ARBA00022842"/>
    </source>
</evidence>
<dbReference type="CDD" id="cd14858">
    <property type="entry name" value="TrmE_N"/>
    <property type="match status" value="1"/>
</dbReference>
<evidence type="ECO:0000256" key="1">
    <source>
        <dbReference type="ARBA" id="ARBA00011043"/>
    </source>
</evidence>
<feature type="domain" description="TrmE-type G" evidence="12">
    <location>
        <begin position="215"/>
        <end position="371"/>
    </location>
</feature>
<comment type="similarity">
    <text evidence="1 10 11">Belongs to the TRAFAC class TrmE-Era-EngA-EngB-Septin-like GTPase superfamily. TrmE GTPase family.</text>
</comment>
<dbReference type="OrthoDB" id="9805918at2"/>
<feature type="binding site" evidence="10">
    <location>
        <position position="79"/>
    </location>
    <ligand>
        <name>(6S)-5-formyl-5,6,7,8-tetrahydrofolate</name>
        <dbReference type="ChEBI" id="CHEBI:57457"/>
    </ligand>
</feature>
<feature type="binding site" evidence="10">
    <location>
        <begin position="225"/>
        <end position="230"/>
    </location>
    <ligand>
        <name>GTP</name>
        <dbReference type="ChEBI" id="CHEBI:37565"/>
    </ligand>
</feature>
<sequence>MILDTIVAPATNIAQQALAIIRLSGPDSFSIINKLIKKPIEKNRQVNFRHLYLKGKIIDQVVVTSFVSPNSFTGEDVVEINCHGGVLVTNQVIQALINSGARMALPGEFSQRAFLNDKINLIQAEAINDLITAKNQFASDLAIRNMSSKKNPGINKMKEILLDVISRIQTSIDYPEYDDIEGSSNDELIRELEKLIKITEDAIFKSNLASKSVTGIKTAIIGETNVGKSSILNCLLNEEKAIVSNVAGTTRDLVEGEISFENITLRLIDTAGIRETNDDIESAGIRKSYQTLKEADLIIHVFDSSSKNYLVEDKLLELMNSKTVITVFNKSELISNEQKKAIIKRYPEAVFCSAQNNEIDELLNKIKKQYDFGNILQSDDLIISNINQISLLKNIENKLKIAYNNFKSGFTVDMINFDLYEAWNELNNLLGESYEEEIIDNIFRKYCLGK</sequence>
<dbReference type="Gene3D" id="3.40.50.300">
    <property type="entry name" value="P-loop containing nucleotide triphosphate hydrolases"/>
    <property type="match status" value="1"/>
</dbReference>
<dbReference type="GO" id="GO:0030488">
    <property type="term" value="P:tRNA methylation"/>
    <property type="evidence" value="ECO:0007669"/>
    <property type="project" value="TreeGrafter"/>
</dbReference>
<keyword evidence="4 10" id="KW-0479">Metal-binding</keyword>
<evidence type="ECO:0000256" key="2">
    <source>
        <dbReference type="ARBA" id="ARBA00022490"/>
    </source>
</evidence>
<feature type="binding site" evidence="10">
    <location>
        <position position="118"/>
    </location>
    <ligand>
        <name>(6S)-5-formyl-5,6,7,8-tetrahydrofolate</name>
        <dbReference type="ChEBI" id="CHEBI:57457"/>
    </ligand>
</feature>
<keyword evidence="6 10" id="KW-0378">Hydrolase</keyword>
<feature type="binding site" evidence="10">
    <location>
        <position position="22"/>
    </location>
    <ligand>
        <name>(6S)-5-formyl-5,6,7,8-tetrahydrofolate</name>
        <dbReference type="ChEBI" id="CHEBI:57457"/>
    </ligand>
</feature>
<keyword evidence="9 10" id="KW-0342">GTP-binding</keyword>
<dbReference type="CDD" id="cd04164">
    <property type="entry name" value="trmE"/>
    <property type="match status" value="1"/>
</dbReference>
<comment type="subunit">
    <text evidence="10">Homodimer. Heterotetramer of two MnmE and two MnmG subunits.</text>
</comment>
<dbReference type="EMBL" id="CP031376">
    <property type="protein sequence ID" value="AXK51818.1"/>
    <property type="molecule type" value="Genomic_DNA"/>
</dbReference>
<evidence type="ECO:0000256" key="11">
    <source>
        <dbReference type="RuleBase" id="RU003313"/>
    </source>
</evidence>
<dbReference type="Gene3D" id="1.20.120.430">
    <property type="entry name" value="tRNA modification GTPase MnmE domain 2"/>
    <property type="match status" value="1"/>
</dbReference>
<dbReference type="PANTHER" id="PTHR42714">
    <property type="entry name" value="TRNA MODIFICATION GTPASE GTPBP3"/>
    <property type="match status" value="1"/>
</dbReference>
<evidence type="ECO:0000256" key="3">
    <source>
        <dbReference type="ARBA" id="ARBA00022694"/>
    </source>
</evidence>
<feature type="binding site" evidence="10">
    <location>
        <position position="244"/>
    </location>
    <ligand>
        <name>K(+)</name>
        <dbReference type="ChEBI" id="CHEBI:29103"/>
    </ligand>
</feature>
<dbReference type="InterPro" id="IPR018948">
    <property type="entry name" value="GTP-bd_TrmE_N"/>
</dbReference>
<keyword evidence="5 10" id="KW-0547">Nucleotide-binding</keyword>
<dbReference type="InterPro" id="IPR027417">
    <property type="entry name" value="P-loop_NTPase"/>
</dbReference>
<evidence type="ECO:0000313" key="13">
    <source>
        <dbReference type="EMBL" id="AXK51818.1"/>
    </source>
</evidence>
<evidence type="ECO:0000259" key="12">
    <source>
        <dbReference type="PROSITE" id="PS51709"/>
    </source>
</evidence>
<keyword evidence="14" id="KW-1185">Reference proteome</keyword>
<dbReference type="GO" id="GO:0046872">
    <property type="term" value="F:metal ion binding"/>
    <property type="evidence" value="ECO:0007669"/>
    <property type="project" value="UniProtKB-KW"/>
</dbReference>
<evidence type="ECO:0000256" key="6">
    <source>
        <dbReference type="ARBA" id="ARBA00022801"/>
    </source>
</evidence>
<keyword evidence="8 10" id="KW-0630">Potassium</keyword>
<organism evidence="13 14">
    <name type="scientific">Spiroplasma alleghenense</name>
    <dbReference type="NCBI Taxonomy" id="216931"/>
    <lineage>
        <taxon>Bacteria</taxon>
        <taxon>Bacillati</taxon>
        <taxon>Mycoplasmatota</taxon>
        <taxon>Mollicutes</taxon>
        <taxon>Entomoplasmatales</taxon>
        <taxon>Spiroplasmataceae</taxon>
        <taxon>Spiroplasma</taxon>
    </lineage>
</organism>
<evidence type="ECO:0000256" key="9">
    <source>
        <dbReference type="ARBA" id="ARBA00023134"/>
    </source>
</evidence>
<feature type="binding site" evidence="10">
    <location>
        <position position="249"/>
    </location>
    <ligand>
        <name>K(+)</name>
        <dbReference type="ChEBI" id="CHEBI:29103"/>
    </ligand>
</feature>
<keyword evidence="7 10" id="KW-0460">Magnesium</keyword>
<comment type="cofactor">
    <cofactor evidence="10">
        <name>K(+)</name>
        <dbReference type="ChEBI" id="CHEBI:29103"/>
    </cofactor>
    <text evidence="10">Binds 1 potassium ion per subunit.</text>
</comment>
<dbReference type="KEGG" id="salx:SALLE_v1c11480"/>
<dbReference type="Proteomes" id="UP000254792">
    <property type="component" value="Chromosome"/>
</dbReference>
<comment type="subcellular location">
    <subcellularLocation>
        <location evidence="10">Cytoplasm</location>
    </subcellularLocation>
</comment>
<evidence type="ECO:0000313" key="14">
    <source>
        <dbReference type="Proteomes" id="UP000254792"/>
    </source>
</evidence>
<dbReference type="GO" id="GO:0003924">
    <property type="term" value="F:GTPase activity"/>
    <property type="evidence" value="ECO:0007669"/>
    <property type="project" value="UniProtKB-UniRule"/>
</dbReference>
<feature type="binding site" evidence="10">
    <location>
        <position position="229"/>
    </location>
    <ligand>
        <name>Mg(2+)</name>
        <dbReference type="ChEBI" id="CHEBI:18420"/>
    </ligand>
</feature>
<dbReference type="InterPro" id="IPR031168">
    <property type="entry name" value="G_TrmE"/>
</dbReference>
<feature type="binding site" evidence="10">
    <location>
        <position position="246"/>
    </location>
    <ligand>
        <name>K(+)</name>
        <dbReference type="ChEBI" id="CHEBI:29103"/>
    </ligand>
</feature>
<dbReference type="Pfam" id="PF10396">
    <property type="entry name" value="TrmE_N"/>
    <property type="match status" value="1"/>
</dbReference>
<feature type="binding site" evidence="10">
    <location>
        <position position="225"/>
    </location>
    <ligand>
        <name>K(+)</name>
        <dbReference type="ChEBI" id="CHEBI:29103"/>
    </ligand>
</feature>
<dbReference type="NCBIfam" id="TIGR00231">
    <property type="entry name" value="small_GTP"/>
    <property type="match status" value="1"/>
</dbReference>
<dbReference type="Pfam" id="PF01926">
    <property type="entry name" value="MMR_HSR1"/>
    <property type="match status" value="1"/>
</dbReference>
<gene>
    <name evidence="10 13" type="primary">trmE</name>
    <name evidence="10" type="synonym">mnmE</name>
    <name evidence="13" type="ORF">SALLE_v1c11480</name>
</gene>
<dbReference type="Pfam" id="PF12631">
    <property type="entry name" value="MnmE_helical"/>
    <property type="match status" value="1"/>
</dbReference>
<feature type="binding site" evidence="10">
    <location>
        <begin position="269"/>
        <end position="272"/>
    </location>
    <ligand>
        <name>GTP</name>
        <dbReference type="ChEBI" id="CHEBI:37565"/>
    </ligand>
</feature>
<dbReference type="FunFam" id="3.40.50.300:FF:001376">
    <property type="entry name" value="tRNA modification GTPase MnmE"/>
    <property type="match status" value="1"/>
</dbReference>
<dbReference type="EC" id="3.6.-.-" evidence="10"/>